<dbReference type="InterPro" id="IPR042540">
    <property type="entry name" value="Matrix_N"/>
</dbReference>
<protein>
    <recommendedName>
        <fullName evidence="2">Matrix protein</fullName>
    </recommendedName>
</protein>
<dbReference type="GO" id="GO:0039660">
    <property type="term" value="F:structural constituent of virion"/>
    <property type="evidence" value="ECO:0007669"/>
    <property type="project" value="UniProtKB-KW"/>
</dbReference>
<sequence>MAHTWDLPSESWDQKGSLIPIQTDTSPDGKLIPKVRVIEPGLGDKRGVGVLYLLLHGVIEDVSLTPIGRTFGAFPLGFGRSHSSPDELLRAVLQLRISVRRTAGSTEKLVFYNTEPLGILTPWRKVLNGGCLFNASHVCNAVECIPLDIPQCFRPVYLTITVLSDSGTYIIPKLIQDIRADGCLSFNLLFTIKVGKNLDTYEQSRPVEAESDKLMTFMIHIGIFKRSRNKVYSGTYCMQKVEKMKLAFALGCVGGVSLHIRVLGKMSKVLQSMLGFRKNVVYPLMYVNSHLNKLLWRTECSIEKVVGVLQPAVPSDFKIYDDIVADVTNLVAIKHG</sequence>
<accession>A0A9N7AAQ6</accession>
<evidence type="ECO:0000256" key="3">
    <source>
        <dbReference type="ARBA" id="ARBA00022844"/>
    </source>
</evidence>
<comment type="subcellular location">
    <subcellularLocation>
        <location evidence="1">Virion</location>
    </subcellularLocation>
</comment>
<proteinExistence type="predicted"/>
<name>A0A9N7AAQ6_9MONO</name>
<dbReference type="Pfam" id="PF23765">
    <property type="entry name" value="Matrix_Paramyxo_C"/>
    <property type="match status" value="1"/>
</dbReference>
<dbReference type="InterPro" id="IPR055413">
    <property type="entry name" value="Matrix_Paramyxo_C"/>
</dbReference>
<dbReference type="GO" id="GO:0019031">
    <property type="term" value="C:viral envelope"/>
    <property type="evidence" value="ECO:0007669"/>
    <property type="project" value="UniProtKB-KW"/>
</dbReference>
<evidence type="ECO:0000256" key="4">
    <source>
        <dbReference type="ARBA" id="ARBA00023311"/>
    </source>
</evidence>
<keyword evidence="4" id="KW-0468">Viral matrix protein</keyword>
<evidence type="ECO:0000256" key="1">
    <source>
        <dbReference type="ARBA" id="ARBA00004328"/>
    </source>
</evidence>
<evidence type="ECO:0000259" key="6">
    <source>
        <dbReference type="Pfam" id="PF23765"/>
    </source>
</evidence>
<organism evidence="7">
    <name type="scientific">Raton olivaceo morbillivirus</name>
    <dbReference type="NCBI Taxonomy" id="2928189"/>
    <lineage>
        <taxon>Viruses</taxon>
        <taxon>Riboviria</taxon>
        <taxon>Orthornavirae</taxon>
        <taxon>Negarnaviricota</taxon>
        <taxon>Haploviricotina</taxon>
        <taxon>Monjiviricetes</taxon>
        <taxon>Mononegavirales</taxon>
        <taxon>Paramyxoviridae</taxon>
        <taxon>Orthoparamyxovirinae</taxon>
        <taxon>Paramorbillivirus</taxon>
        <taxon>Paramorbillivirus pueyrredonense</taxon>
    </lineage>
</organism>
<dbReference type="Gene3D" id="2.70.20.50">
    <property type="entry name" value="Viral matrix protein, N-terminal domain"/>
    <property type="match status" value="1"/>
</dbReference>
<feature type="domain" description="Matrix protein C-terminal Paramyxoviridae" evidence="6">
    <location>
        <begin position="169"/>
        <end position="325"/>
    </location>
</feature>
<reference evidence="7" key="2">
    <citation type="submission" date="2022-03" db="EMBL/GenBank/DDBJ databases">
        <authorList>
            <person name="Debat H.J."/>
        </authorList>
    </citation>
    <scope>NUCLEOTIDE SEQUENCE</scope>
    <source>
        <strain evidence="7">PPA444</strain>
    </source>
</reference>
<reference evidence="7" key="1">
    <citation type="journal article" date="2022" name="Viruses">
        <title>A South American Mouse Morbillivirus Provides Insight into a Clade of Rodent-Borne Morbilliviruses.</title>
        <authorList>
            <person name="Debat H.J."/>
        </authorList>
    </citation>
    <scope>NUCLEOTIDE SEQUENCE</scope>
    <source>
        <strain evidence="7">PPA444</strain>
    </source>
</reference>
<dbReference type="EMBL" id="BK061229">
    <property type="protein sequence ID" value="DAZ91178.1"/>
    <property type="molecule type" value="Viral_cRNA"/>
</dbReference>
<dbReference type="GO" id="GO:0019068">
    <property type="term" value="P:virion assembly"/>
    <property type="evidence" value="ECO:0007669"/>
    <property type="project" value="InterPro"/>
</dbReference>
<keyword evidence="3" id="KW-0946">Virion</keyword>
<feature type="domain" description="Matrix protein N-terminal" evidence="5">
    <location>
        <begin position="6"/>
        <end position="166"/>
    </location>
</feature>
<dbReference type="InterPro" id="IPR000982">
    <property type="entry name" value="Matrix_Paramyxo_N"/>
</dbReference>
<evidence type="ECO:0000259" key="5">
    <source>
        <dbReference type="Pfam" id="PF00661"/>
    </source>
</evidence>
<evidence type="ECO:0000256" key="2">
    <source>
        <dbReference type="ARBA" id="ARBA00017678"/>
    </source>
</evidence>
<dbReference type="InterPro" id="IPR042539">
    <property type="entry name" value="Matrix_C"/>
</dbReference>
<evidence type="ECO:0000313" key="7">
    <source>
        <dbReference type="EMBL" id="DAZ91178.1"/>
    </source>
</evidence>
<dbReference type="Gene3D" id="2.70.20.60">
    <property type="entry name" value="Viral matrix protein, C-terminal domain"/>
    <property type="match status" value="1"/>
</dbReference>
<dbReference type="Pfam" id="PF00661">
    <property type="entry name" value="Matrix_Paramyxo_N"/>
    <property type="match status" value="1"/>
</dbReference>